<dbReference type="PATRIC" id="fig|1121305.3.peg.516"/>
<keyword evidence="12" id="KW-0687">Ribonucleoprotein</keyword>
<dbReference type="InterPro" id="IPR005840">
    <property type="entry name" value="Ribosomal_uS12_MeSTrfase_RimO"/>
</dbReference>
<reference evidence="12 13" key="1">
    <citation type="submission" date="2016-02" db="EMBL/GenBank/DDBJ databases">
        <title>Genome sequence of Clostridium colicanis DSM 13634.</title>
        <authorList>
            <person name="Poehlein A."/>
            <person name="Daniel R."/>
        </authorList>
    </citation>
    <scope>NUCLEOTIDE SEQUENCE [LARGE SCALE GENOMIC DNA]</scope>
    <source>
        <strain evidence="12 13">DSM 13634</strain>
    </source>
</reference>
<evidence type="ECO:0000256" key="4">
    <source>
        <dbReference type="ARBA" id="ARBA00022691"/>
    </source>
</evidence>
<organism evidence="12 13">
    <name type="scientific">Clostridium colicanis DSM 13634</name>
    <dbReference type="NCBI Taxonomy" id="1121305"/>
    <lineage>
        <taxon>Bacteria</taxon>
        <taxon>Bacillati</taxon>
        <taxon>Bacillota</taxon>
        <taxon>Clostridia</taxon>
        <taxon>Eubacteriales</taxon>
        <taxon>Clostridiaceae</taxon>
        <taxon>Clostridium</taxon>
    </lineage>
</organism>
<dbReference type="HAMAP" id="MF_01865">
    <property type="entry name" value="MTTase_RimO"/>
    <property type="match status" value="1"/>
</dbReference>
<dbReference type="GO" id="GO:0005840">
    <property type="term" value="C:ribosome"/>
    <property type="evidence" value="ECO:0007669"/>
    <property type="project" value="UniProtKB-KW"/>
</dbReference>
<dbReference type="SFLD" id="SFLDG01061">
    <property type="entry name" value="methylthiotransferase"/>
    <property type="match status" value="1"/>
</dbReference>
<dbReference type="Gene3D" id="3.40.50.12160">
    <property type="entry name" value="Methylthiotransferase, N-terminal domain"/>
    <property type="match status" value="1"/>
</dbReference>
<keyword evidence="13" id="KW-1185">Reference proteome</keyword>
<evidence type="ECO:0000259" key="10">
    <source>
        <dbReference type="PROSITE" id="PS51449"/>
    </source>
</evidence>
<dbReference type="NCBIfam" id="TIGR00089">
    <property type="entry name" value="MiaB/RimO family radical SAM methylthiotransferase"/>
    <property type="match status" value="1"/>
</dbReference>
<dbReference type="InterPro" id="IPR013848">
    <property type="entry name" value="Methylthiotransferase_N"/>
</dbReference>
<dbReference type="PROSITE" id="PS01278">
    <property type="entry name" value="MTTASE_RADICAL"/>
    <property type="match status" value="1"/>
</dbReference>
<keyword evidence="1 8" id="KW-0004">4Fe-4S</keyword>
<keyword evidence="2 8" id="KW-0963">Cytoplasm</keyword>
<dbReference type="EMBL" id="LTBB01000002">
    <property type="protein sequence ID" value="KYH29873.1"/>
    <property type="molecule type" value="Genomic_DNA"/>
</dbReference>
<gene>
    <name evidence="12" type="primary">rimO_1</name>
    <name evidence="8" type="synonym">rimO</name>
    <name evidence="12" type="ORF">CLCOL_05110</name>
</gene>
<dbReference type="GO" id="GO:0035599">
    <property type="term" value="F:aspartic acid methylthiotransferase activity"/>
    <property type="evidence" value="ECO:0007669"/>
    <property type="project" value="TreeGrafter"/>
</dbReference>
<keyword evidence="6 8" id="KW-0408">Iron</keyword>
<dbReference type="RefSeq" id="WP_061857439.1">
    <property type="nucleotide sequence ID" value="NZ_LTBB01000002.1"/>
</dbReference>
<comment type="subcellular location">
    <subcellularLocation>
        <location evidence="8">Cytoplasm</location>
    </subcellularLocation>
</comment>
<evidence type="ECO:0000256" key="5">
    <source>
        <dbReference type="ARBA" id="ARBA00022723"/>
    </source>
</evidence>
<name>A0A151AQK4_9CLOT</name>
<keyword evidence="5 8" id="KW-0479">Metal-binding</keyword>
<dbReference type="InterPro" id="IPR058240">
    <property type="entry name" value="rSAM_sf"/>
</dbReference>
<dbReference type="PROSITE" id="PS51918">
    <property type="entry name" value="RADICAL_SAM"/>
    <property type="match status" value="1"/>
</dbReference>
<keyword evidence="12" id="KW-0689">Ribosomal protein</keyword>
<evidence type="ECO:0000313" key="13">
    <source>
        <dbReference type="Proteomes" id="UP000075374"/>
    </source>
</evidence>
<accession>A0A151AQK4</accession>
<evidence type="ECO:0000313" key="12">
    <source>
        <dbReference type="EMBL" id="KYH29873.1"/>
    </source>
</evidence>
<feature type="domain" description="TRAM" evidence="9">
    <location>
        <begin position="375"/>
        <end position="442"/>
    </location>
</feature>
<dbReference type="SUPFAM" id="SSF102114">
    <property type="entry name" value="Radical SAM enzymes"/>
    <property type="match status" value="1"/>
</dbReference>
<dbReference type="InterPro" id="IPR005839">
    <property type="entry name" value="Methylthiotransferase"/>
</dbReference>
<dbReference type="InterPro" id="IPR012340">
    <property type="entry name" value="NA-bd_OB-fold"/>
</dbReference>
<dbReference type="Proteomes" id="UP000075374">
    <property type="component" value="Unassembled WGS sequence"/>
</dbReference>
<feature type="domain" description="Radical SAM core" evidence="11">
    <location>
        <begin position="142"/>
        <end position="372"/>
    </location>
</feature>
<proteinExistence type="inferred from homology"/>
<evidence type="ECO:0000256" key="6">
    <source>
        <dbReference type="ARBA" id="ARBA00023004"/>
    </source>
</evidence>
<dbReference type="GO" id="GO:0051539">
    <property type="term" value="F:4 iron, 4 sulfur cluster binding"/>
    <property type="evidence" value="ECO:0007669"/>
    <property type="project" value="UniProtKB-UniRule"/>
</dbReference>
<comment type="catalytic activity">
    <reaction evidence="8">
        <text>L-aspartate(89)-[ribosomal protein uS12]-hydrogen + (sulfur carrier)-SH + AH2 + 2 S-adenosyl-L-methionine = 3-methylsulfanyl-L-aspartate(89)-[ribosomal protein uS12]-hydrogen + (sulfur carrier)-H + 5'-deoxyadenosine + L-methionine + A + S-adenosyl-L-homocysteine + 2 H(+)</text>
        <dbReference type="Rhea" id="RHEA:37087"/>
        <dbReference type="Rhea" id="RHEA-COMP:10460"/>
        <dbReference type="Rhea" id="RHEA-COMP:10461"/>
        <dbReference type="Rhea" id="RHEA-COMP:14737"/>
        <dbReference type="Rhea" id="RHEA-COMP:14739"/>
        <dbReference type="ChEBI" id="CHEBI:13193"/>
        <dbReference type="ChEBI" id="CHEBI:15378"/>
        <dbReference type="ChEBI" id="CHEBI:17319"/>
        <dbReference type="ChEBI" id="CHEBI:17499"/>
        <dbReference type="ChEBI" id="CHEBI:29917"/>
        <dbReference type="ChEBI" id="CHEBI:29961"/>
        <dbReference type="ChEBI" id="CHEBI:57844"/>
        <dbReference type="ChEBI" id="CHEBI:57856"/>
        <dbReference type="ChEBI" id="CHEBI:59789"/>
        <dbReference type="ChEBI" id="CHEBI:64428"/>
        <dbReference type="ChEBI" id="CHEBI:73599"/>
        <dbReference type="EC" id="2.8.4.4"/>
    </reaction>
</comment>
<dbReference type="GO" id="GO:0035600">
    <property type="term" value="P:tRNA methylthiolation"/>
    <property type="evidence" value="ECO:0007669"/>
    <property type="project" value="UniProtKB-ARBA"/>
</dbReference>
<dbReference type="InterPro" id="IPR006638">
    <property type="entry name" value="Elp3/MiaA/NifB-like_rSAM"/>
</dbReference>
<feature type="binding site" evidence="8">
    <location>
        <position position="13"/>
    </location>
    <ligand>
        <name>[4Fe-4S] cluster</name>
        <dbReference type="ChEBI" id="CHEBI:49883"/>
        <label>1</label>
    </ligand>
</feature>
<dbReference type="InterPro" id="IPR002792">
    <property type="entry name" value="TRAM_dom"/>
</dbReference>
<comment type="similarity">
    <text evidence="8">Belongs to the methylthiotransferase family. RimO subfamily.</text>
</comment>
<dbReference type="SFLD" id="SFLDF00274">
    <property type="entry name" value="ribosomal_protein_S12_methylth"/>
    <property type="match status" value="1"/>
</dbReference>
<dbReference type="PANTHER" id="PTHR43837">
    <property type="entry name" value="RIBOSOMAL PROTEIN S12 METHYLTHIOTRANSFERASE RIMO"/>
    <property type="match status" value="1"/>
</dbReference>
<comment type="function">
    <text evidence="8">Catalyzes the methylthiolation of an aspartic acid residue of ribosomal protein uS12.</text>
</comment>
<dbReference type="PROSITE" id="PS51449">
    <property type="entry name" value="MTTASE_N"/>
    <property type="match status" value="1"/>
</dbReference>
<dbReference type="SFLD" id="SFLDG01082">
    <property type="entry name" value="B12-binding_domain_containing"/>
    <property type="match status" value="1"/>
</dbReference>
<keyword evidence="3 8" id="KW-0808">Transferase</keyword>
<evidence type="ECO:0000259" key="9">
    <source>
        <dbReference type="PROSITE" id="PS50926"/>
    </source>
</evidence>
<comment type="caution">
    <text evidence="12">The sequence shown here is derived from an EMBL/GenBank/DDBJ whole genome shotgun (WGS) entry which is preliminary data.</text>
</comment>
<dbReference type="PROSITE" id="PS50926">
    <property type="entry name" value="TRAM"/>
    <property type="match status" value="1"/>
</dbReference>
<feature type="binding site" evidence="8">
    <location>
        <position position="163"/>
    </location>
    <ligand>
        <name>[4Fe-4S] cluster</name>
        <dbReference type="ChEBI" id="CHEBI:49883"/>
        <label>2</label>
        <note>4Fe-4S-S-AdoMet</note>
    </ligand>
</feature>
<evidence type="ECO:0000256" key="8">
    <source>
        <dbReference type="HAMAP-Rule" id="MF_01865"/>
    </source>
</evidence>
<dbReference type="InterPro" id="IPR023404">
    <property type="entry name" value="rSAM_horseshoe"/>
</dbReference>
<feature type="binding site" evidence="8">
    <location>
        <position position="156"/>
    </location>
    <ligand>
        <name>[4Fe-4S] cluster</name>
        <dbReference type="ChEBI" id="CHEBI:49883"/>
        <label>2</label>
        <note>4Fe-4S-S-AdoMet</note>
    </ligand>
</feature>
<feature type="binding site" evidence="8">
    <location>
        <position position="81"/>
    </location>
    <ligand>
        <name>[4Fe-4S] cluster</name>
        <dbReference type="ChEBI" id="CHEBI:49883"/>
        <label>1</label>
    </ligand>
</feature>
<comment type="cofactor">
    <cofactor evidence="8">
        <name>[4Fe-4S] cluster</name>
        <dbReference type="ChEBI" id="CHEBI:49883"/>
    </cofactor>
    <text evidence="8">Binds 2 [4Fe-4S] clusters. One cluster is coordinated with 3 cysteines and an exchangeable S-adenosyl-L-methionine.</text>
</comment>
<evidence type="ECO:0000256" key="3">
    <source>
        <dbReference type="ARBA" id="ARBA00022679"/>
    </source>
</evidence>
<dbReference type="SFLD" id="SFLDS00029">
    <property type="entry name" value="Radical_SAM"/>
    <property type="match status" value="1"/>
</dbReference>
<dbReference type="PANTHER" id="PTHR43837:SF1">
    <property type="entry name" value="RIBOSOMAL PROTEIN US12 METHYLTHIOTRANSFERASE RIMO"/>
    <property type="match status" value="1"/>
</dbReference>
<dbReference type="Gene3D" id="3.80.30.20">
    <property type="entry name" value="tm_1862 like domain"/>
    <property type="match status" value="1"/>
</dbReference>
<dbReference type="Gene3D" id="2.40.50.140">
    <property type="entry name" value="Nucleic acid-binding proteins"/>
    <property type="match status" value="1"/>
</dbReference>
<evidence type="ECO:0000256" key="1">
    <source>
        <dbReference type="ARBA" id="ARBA00022485"/>
    </source>
</evidence>
<dbReference type="GO" id="GO:0046872">
    <property type="term" value="F:metal ion binding"/>
    <property type="evidence" value="ECO:0007669"/>
    <property type="project" value="UniProtKB-KW"/>
</dbReference>
<dbReference type="FunFam" id="2.40.50.140:FF:000210">
    <property type="entry name" value="Ribosomal protein S12 methylthiotransferase RimO"/>
    <property type="match status" value="1"/>
</dbReference>
<dbReference type="GO" id="GO:0140101">
    <property type="term" value="F:catalytic activity, acting on a tRNA"/>
    <property type="evidence" value="ECO:0007669"/>
    <property type="project" value="UniProtKB-ARBA"/>
</dbReference>
<dbReference type="AlphaFoldDB" id="A0A151AQK4"/>
<dbReference type="GO" id="GO:0005829">
    <property type="term" value="C:cytosol"/>
    <property type="evidence" value="ECO:0007669"/>
    <property type="project" value="TreeGrafter"/>
</dbReference>
<feature type="binding site" evidence="8">
    <location>
        <position position="160"/>
    </location>
    <ligand>
        <name>[4Fe-4S] cluster</name>
        <dbReference type="ChEBI" id="CHEBI:49883"/>
        <label>2</label>
        <note>4Fe-4S-S-AdoMet</note>
    </ligand>
</feature>
<evidence type="ECO:0000259" key="11">
    <source>
        <dbReference type="PROSITE" id="PS51918"/>
    </source>
</evidence>
<keyword evidence="4 8" id="KW-0949">S-adenosyl-L-methionine</keyword>
<dbReference type="InterPro" id="IPR038135">
    <property type="entry name" value="Methylthiotransferase_N_sf"/>
</dbReference>
<sequence>MAKYKVGLISLGCDKNRIDSELLLGKLNEKNEIVNDPNKADILIVNTCGFIESAKQESIDAIIEMADYKKKNCRMLIATGCLTQRYSEELHKLIPEIDIMLGVNEYANIQKYIDNFFNANKNKICVCDYSDISINEGKRILTTKSHTAYIRISEGCDNLCTYCIIPKIRGKYRSRSIESIVSEANELVSMGVKEIILVGQDTSVYGVDLYKENKLHELIRAISKIENLEWIRVLYTYPEEITDKFIDEIANNNKVCKYLDIPIQHISNSVLKRMNRKSSKELITNNINKMRSLINGLVLRTSLIVGFPGETEEEFNELKEFVKNIKFDNLGVFKYSQEEDTPAARMDNQVSEEIKDNRLEEIMMIQQGISKEKNKHKIGKIYKVIVEGKENGDYWFGRSYEMAPEIDGAIFFKCDKILNIGDFIDVLITDALEYDLIGVVYHESCE</sequence>
<dbReference type="InterPro" id="IPR020612">
    <property type="entry name" value="Methylthiotransferase_CS"/>
</dbReference>
<feature type="domain" description="MTTase N-terminal" evidence="10">
    <location>
        <begin position="4"/>
        <end position="118"/>
    </location>
</feature>
<dbReference type="Pfam" id="PF00919">
    <property type="entry name" value="UPF0004"/>
    <property type="match status" value="1"/>
</dbReference>
<dbReference type="CDD" id="cd01335">
    <property type="entry name" value="Radical_SAM"/>
    <property type="match status" value="1"/>
</dbReference>
<evidence type="ECO:0000256" key="2">
    <source>
        <dbReference type="ARBA" id="ARBA00022490"/>
    </source>
</evidence>
<dbReference type="Pfam" id="PF18693">
    <property type="entry name" value="TRAM_2"/>
    <property type="match status" value="1"/>
</dbReference>
<dbReference type="Pfam" id="PF04055">
    <property type="entry name" value="Radical_SAM"/>
    <property type="match status" value="1"/>
</dbReference>
<dbReference type="SMART" id="SM00729">
    <property type="entry name" value="Elp3"/>
    <property type="match status" value="1"/>
</dbReference>
<dbReference type="FunFam" id="3.80.30.20:FF:000001">
    <property type="entry name" value="tRNA-2-methylthio-N(6)-dimethylallyladenosine synthase 2"/>
    <property type="match status" value="1"/>
</dbReference>
<keyword evidence="7 8" id="KW-0411">Iron-sulfur</keyword>
<protein>
    <recommendedName>
        <fullName evidence="8">Ribosomal protein uS12 methylthiotransferase RimO</fullName>
        <shortName evidence="8">uS12 MTTase</shortName>
        <shortName evidence="8">uS12 methylthiotransferase</shortName>
        <ecNumber evidence="8">2.8.4.4</ecNumber>
    </recommendedName>
    <alternativeName>
        <fullName evidence="8">Ribosomal protein uS12 (aspartate-C(3))-methylthiotransferase</fullName>
    </alternativeName>
    <alternativeName>
        <fullName evidence="8">Ribosome maturation factor RimO</fullName>
    </alternativeName>
</protein>
<feature type="binding site" evidence="8">
    <location>
        <position position="48"/>
    </location>
    <ligand>
        <name>[4Fe-4S] cluster</name>
        <dbReference type="ChEBI" id="CHEBI:49883"/>
        <label>1</label>
    </ligand>
</feature>
<dbReference type="InterPro" id="IPR007197">
    <property type="entry name" value="rSAM"/>
</dbReference>
<evidence type="ECO:0000256" key="7">
    <source>
        <dbReference type="ARBA" id="ARBA00023014"/>
    </source>
</evidence>
<dbReference type="GO" id="GO:0103039">
    <property type="term" value="F:protein methylthiotransferase activity"/>
    <property type="evidence" value="ECO:0007669"/>
    <property type="project" value="UniProtKB-EC"/>
</dbReference>
<dbReference type="NCBIfam" id="TIGR01125">
    <property type="entry name" value="30S ribosomal protein S12 methylthiotransferase RimO"/>
    <property type="match status" value="1"/>
</dbReference>
<dbReference type="EC" id="2.8.4.4" evidence="8"/>
<dbReference type="STRING" id="1121305.CLCOL_05110"/>